<dbReference type="EMBL" id="RYZH01000002">
    <property type="protein sequence ID" value="RUL89471.1"/>
    <property type="molecule type" value="Genomic_DNA"/>
</dbReference>
<reference evidence="1 2" key="1">
    <citation type="submission" date="2018-12" db="EMBL/GenBank/DDBJ databases">
        <authorList>
            <person name="Toschakov S.V."/>
        </authorList>
    </citation>
    <scope>NUCLEOTIDE SEQUENCE [LARGE SCALE GENOMIC DNA]</scope>
    <source>
        <strain evidence="1 2">GM2012</strain>
    </source>
</reference>
<accession>A0A432MPS7</accession>
<evidence type="ECO:0000313" key="2">
    <source>
        <dbReference type="Proteomes" id="UP000280296"/>
    </source>
</evidence>
<organism evidence="1 2">
    <name type="scientific">Tautonia sociabilis</name>
    <dbReference type="NCBI Taxonomy" id="2080755"/>
    <lineage>
        <taxon>Bacteria</taxon>
        <taxon>Pseudomonadati</taxon>
        <taxon>Planctomycetota</taxon>
        <taxon>Planctomycetia</taxon>
        <taxon>Isosphaerales</taxon>
        <taxon>Isosphaeraceae</taxon>
        <taxon>Tautonia</taxon>
    </lineage>
</organism>
<reference evidence="1 2" key="2">
    <citation type="submission" date="2019-01" db="EMBL/GenBank/DDBJ databases">
        <title>Tautonia sociabilis, a novel thermotolerant planctomycete of Isosphaeraceae family, isolated from a 4000 m deep subterranean habitat.</title>
        <authorList>
            <person name="Kovaleva O.L."/>
            <person name="Elcheninov A.G."/>
            <person name="Van Heerden E."/>
            <person name="Toshchakov S.V."/>
            <person name="Novikov A."/>
            <person name="Bonch-Osmolovskaya E.A."/>
            <person name="Kublanov I.V."/>
        </authorList>
    </citation>
    <scope>NUCLEOTIDE SEQUENCE [LARGE SCALE GENOMIC DNA]</scope>
    <source>
        <strain evidence="1 2">GM2012</strain>
    </source>
</reference>
<dbReference type="InterPro" id="IPR007438">
    <property type="entry name" value="DUF488"/>
</dbReference>
<gene>
    <name evidence="1" type="ORF">TsocGM_01475</name>
</gene>
<keyword evidence="2" id="KW-1185">Reference proteome</keyword>
<name>A0A432MPS7_9BACT</name>
<evidence type="ECO:0000313" key="1">
    <source>
        <dbReference type="EMBL" id="RUL89471.1"/>
    </source>
</evidence>
<dbReference type="PANTHER" id="PTHR39337:SF1">
    <property type="entry name" value="BLR5642 PROTEIN"/>
    <property type="match status" value="1"/>
</dbReference>
<dbReference type="OrthoDB" id="9789109at2"/>
<sequence>MPRTVFTIGHSNHRAEQFIALLQMHGITALGDVRSKPYSQFHPQFNRESLKKTLREHGIAYVFLGQELGARSEDHSCYEHGKVQYDRLARTELFRKGLDRILKGTENYRIALMCAEKEPLECHRTILVARSLESLGLEVRHIHADGRTESHAQALSRLIRMLKLSAEDMFGTRELAVSDAYRIQADRIAYQWNMPAREDGRGVAG</sequence>
<comment type="caution">
    <text evidence="1">The sequence shown here is derived from an EMBL/GenBank/DDBJ whole genome shotgun (WGS) entry which is preliminary data.</text>
</comment>
<dbReference type="Pfam" id="PF04343">
    <property type="entry name" value="DUF488"/>
    <property type="match status" value="1"/>
</dbReference>
<protein>
    <submittedName>
        <fullName evidence="1">DUF488 domain-containing protein</fullName>
    </submittedName>
</protein>
<proteinExistence type="predicted"/>
<dbReference type="Proteomes" id="UP000280296">
    <property type="component" value="Unassembled WGS sequence"/>
</dbReference>
<dbReference type="RefSeq" id="WP_126723548.1">
    <property type="nucleotide sequence ID" value="NZ_RYZH01000002.1"/>
</dbReference>
<dbReference type="AlphaFoldDB" id="A0A432MPS7"/>
<dbReference type="PANTHER" id="PTHR39337">
    <property type="entry name" value="BLR5642 PROTEIN"/>
    <property type="match status" value="1"/>
</dbReference>